<dbReference type="Proteomes" id="UP000679779">
    <property type="component" value="Unassembled WGS sequence"/>
</dbReference>
<name>A0A920CF08_9BACL</name>
<accession>A0A920CF08</accession>
<dbReference type="RefSeq" id="WP_160044541.1">
    <property type="nucleotide sequence ID" value="NZ_BORQ01000009.1"/>
</dbReference>
<dbReference type="EMBL" id="BORQ01000009">
    <property type="protein sequence ID" value="GIO34257.1"/>
    <property type="molecule type" value="Genomic_DNA"/>
</dbReference>
<evidence type="ECO:0008006" key="3">
    <source>
        <dbReference type="Google" id="ProtNLM"/>
    </source>
</evidence>
<reference evidence="1" key="1">
    <citation type="submission" date="2021-03" db="EMBL/GenBank/DDBJ databases">
        <title>Antimicrobial resistance genes in bacteria isolated from Japanese honey, and their potential for conferring macrolide and lincosamide resistance in the American foulbrood pathogen Paenibacillus larvae.</title>
        <authorList>
            <person name="Okamoto M."/>
            <person name="Kumagai M."/>
            <person name="Kanamori H."/>
            <person name="Takamatsu D."/>
        </authorList>
    </citation>
    <scope>NUCLEOTIDE SEQUENCE</scope>
    <source>
        <strain evidence="1">J2TS6</strain>
    </source>
</reference>
<protein>
    <recommendedName>
        <fullName evidence="3">Bacteriocin-protection protein</fullName>
    </recommendedName>
</protein>
<comment type="caution">
    <text evidence="1">The sequence shown here is derived from an EMBL/GenBank/DDBJ whole genome shotgun (WGS) entry which is preliminary data.</text>
</comment>
<evidence type="ECO:0000313" key="1">
    <source>
        <dbReference type="EMBL" id="GIO34257.1"/>
    </source>
</evidence>
<gene>
    <name evidence="1" type="ORF">J2TS6_53980</name>
</gene>
<organism evidence="1 2">
    <name type="scientific">Paenibacillus albilobatus</name>
    <dbReference type="NCBI Taxonomy" id="2716884"/>
    <lineage>
        <taxon>Bacteria</taxon>
        <taxon>Bacillati</taxon>
        <taxon>Bacillota</taxon>
        <taxon>Bacilli</taxon>
        <taxon>Bacillales</taxon>
        <taxon>Paenibacillaceae</taxon>
        <taxon>Paenibacillus</taxon>
    </lineage>
</organism>
<keyword evidence="2" id="KW-1185">Reference proteome</keyword>
<proteinExistence type="predicted"/>
<evidence type="ECO:0000313" key="2">
    <source>
        <dbReference type="Proteomes" id="UP000679779"/>
    </source>
</evidence>
<dbReference type="Pfam" id="PF13376">
    <property type="entry name" value="OmdA"/>
    <property type="match status" value="1"/>
</dbReference>
<sequence length="196" mass="22522">MAASEGQAEWPLLLCANQQEWEAWLDENHLQSRGVRLQIAKKNAGLATVSYAEALDSALCYGWIDSRKEALDAQSWVQRFGPRGKDSIWSQVNREKAERLMQEGRMKPAGLQAIETAKANGRWDTAYKPQSRSEVPEELEAAFAEHPQAKAFYDTLNRQNKYAIAFRIHNAKKPETRRRKVEEFIRMLENGEKLYP</sequence>
<dbReference type="AlphaFoldDB" id="A0A920CF08"/>